<dbReference type="NCBIfam" id="NF003588">
    <property type="entry name" value="PRK05254.1-1"/>
    <property type="match status" value="1"/>
</dbReference>
<keyword evidence="4 7" id="KW-0227">DNA damage</keyword>
<reference evidence="13" key="1">
    <citation type="journal article" date="2019" name="bioRxiv">
        <title>The Genome of the Zebra Mussel, Dreissena polymorpha: A Resource for Invasive Species Research.</title>
        <authorList>
            <person name="McCartney M.A."/>
            <person name="Auch B."/>
            <person name="Kono T."/>
            <person name="Mallez S."/>
            <person name="Zhang Y."/>
            <person name="Obille A."/>
            <person name="Becker A."/>
            <person name="Abrahante J.E."/>
            <person name="Garbe J."/>
            <person name="Badalamenti J.P."/>
            <person name="Herman A."/>
            <person name="Mangelson H."/>
            <person name="Liachko I."/>
            <person name="Sullivan S."/>
            <person name="Sone E.D."/>
            <person name="Koren S."/>
            <person name="Silverstein K.A.T."/>
            <person name="Beckman K.B."/>
            <person name="Gohl D.M."/>
        </authorList>
    </citation>
    <scope>NUCLEOTIDE SEQUENCE</scope>
    <source>
        <strain evidence="13">Duluth1</strain>
        <tissue evidence="13">Whole animal</tissue>
    </source>
</reference>
<dbReference type="SUPFAM" id="SSF52141">
    <property type="entry name" value="Uracil-DNA glycosylase-like"/>
    <property type="match status" value="1"/>
</dbReference>
<feature type="active site" description="Proton acceptor" evidence="7 8">
    <location>
        <position position="194"/>
    </location>
</feature>
<feature type="domain" description="Uracil-DNA glycosylase-like" evidence="11">
    <location>
        <begin position="179"/>
        <end position="341"/>
    </location>
</feature>
<dbReference type="InterPro" id="IPR002043">
    <property type="entry name" value="UDG_fam1"/>
</dbReference>
<dbReference type="AlphaFoldDB" id="A0A9D4HE27"/>
<dbReference type="EMBL" id="JAIWYP010000013">
    <property type="protein sequence ID" value="KAH3715997.1"/>
    <property type="molecule type" value="Genomic_DNA"/>
</dbReference>
<dbReference type="GO" id="GO:0004844">
    <property type="term" value="F:uracil DNA N-glycosylase activity"/>
    <property type="evidence" value="ECO:0007669"/>
    <property type="project" value="UniProtKB-UniRule"/>
</dbReference>
<evidence type="ECO:0000256" key="10">
    <source>
        <dbReference type="SAM" id="MobiDB-lite"/>
    </source>
</evidence>
<dbReference type="Gene3D" id="3.40.470.10">
    <property type="entry name" value="Uracil-DNA glycosylase-like domain"/>
    <property type="match status" value="1"/>
</dbReference>
<evidence type="ECO:0000256" key="3">
    <source>
        <dbReference type="ARBA" id="ARBA00012030"/>
    </source>
</evidence>
<evidence type="ECO:0000259" key="11">
    <source>
        <dbReference type="SMART" id="SM00986"/>
    </source>
</evidence>
<reference evidence="13" key="2">
    <citation type="submission" date="2020-11" db="EMBL/GenBank/DDBJ databases">
        <authorList>
            <person name="McCartney M.A."/>
            <person name="Auch B."/>
            <person name="Kono T."/>
            <person name="Mallez S."/>
            <person name="Becker A."/>
            <person name="Gohl D.M."/>
            <person name="Silverstein K.A.T."/>
            <person name="Koren S."/>
            <person name="Bechman K.B."/>
            <person name="Herman A."/>
            <person name="Abrahante J.E."/>
            <person name="Garbe J."/>
        </authorList>
    </citation>
    <scope>NUCLEOTIDE SEQUENCE</scope>
    <source>
        <strain evidence="13">Duluth1</strain>
        <tissue evidence="13">Whole animal</tissue>
    </source>
</reference>
<dbReference type="Proteomes" id="UP000828390">
    <property type="component" value="Unassembled WGS sequence"/>
</dbReference>
<dbReference type="HAMAP" id="MF_00148">
    <property type="entry name" value="UDG"/>
    <property type="match status" value="1"/>
</dbReference>
<accession>A0A9D4HE27</accession>
<dbReference type="SMART" id="SM00986">
    <property type="entry name" value="UDG"/>
    <property type="match status" value="1"/>
</dbReference>
<dbReference type="InterPro" id="IPR005122">
    <property type="entry name" value="Uracil-DNA_glycosylase-like"/>
</dbReference>
<comment type="catalytic activity">
    <reaction evidence="1 7 9">
        <text>Hydrolyzes single-stranded DNA or mismatched double-stranded DNA and polynucleotides, releasing free uracil.</text>
        <dbReference type="EC" id="3.2.2.27"/>
    </reaction>
</comment>
<keyword evidence="6 7" id="KW-0234">DNA repair</keyword>
<dbReference type="FunFam" id="3.40.470.10:FF:000001">
    <property type="entry name" value="Uracil-DNA glycosylase"/>
    <property type="match status" value="1"/>
</dbReference>
<dbReference type="SMART" id="SM00987">
    <property type="entry name" value="UreE_C"/>
    <property type="match status" value="1"/>
</dbReference>
<dbReference type="NCBIfam" id="NF003589">
    <property type="entry name" value="PRK05254.1-2"/>
    <property type="match status" value="1"/>
</dbReference>
<name>A0A9D4HE27_DREPO</name>
<keyword evidence="7" id="KW-0539">Nucleus</keyword>
<organism evidence="13 14">
    <name type="scientific">Dreissena polymorpha</name>
    <name type="common">Zebra mussel</name>
    <name type="synonym">Mytilus polymorpha</name>
    <dbReference type="NCBI Taxonomy" id="45954"/>
    <lineage>
        <taxon>Eukaryota</taxon>
        <taxon>Metazoa</taxon>
        <taxon>Spiralia</taxon>
        <taxon>Lophotrochozoa</taxon>
        <taxon>Mollusca</taxon>
        <taxon>Bivalvia</taxon>
        <taxon>Autobranchia</taxon>
        <taxon>Heteroconchia</taxon>
        <taxon>Euheterodonta</taxon>
        <taxon>Imparidentia</taxon>
        <taxon>Neoheterodontei</taxon>
        <taxon>Myida</taxon>
        <taxon>Dreissenoidea</taxon>
        <taxon>Dreissenidae</taxon>
        <taxon>Dreissena</taxon>
    </lineage>
</organism>
<comment type="caution">
    <text evidence="13">The sequence shown here is derived from an EMBL/GenBank/DDBJ whole genome shotgun (WGS) entry which is preliminary data.</text>
</comment>
<dbReference type="CDD" id="cd10027">
    <property type="entry name" value="UDG-F1-like"/>
    <property type="match status" value="1"/>
</dbReference>
<comment type="similarity">
    <text evidence="2 7 9">Belongs to the uracil-DNA glycosylase (UDG) superfamily. UNG family.</text>
</comment>
<dbReference type="GO" id="GO:0005634">
    <property type="term" value="C:nucleus"/>
    <property type="evidence" value="ECO:0007669"/>
    <property type="project" value="UniProtKB-SubCell"/>
</dbReference>
<dbReference type="EMBL" id="JAIWYP010000013">
    <property type="protein sequence ID" value="KAH3715964.1"/>
    <property type="molecule type" value="Genomic_DNA"/>
</dbReference>
<comment type="function">
    <text evidence="7 9">Excises uracil residues from the DNA which can arise as a result of misincorporation of dUMP residues by DNA polymerase or due to deamination of cytosine.</text>
</comment>
<feature type="compositionally biased region" description="Basic and acidic residues" evidence="10">
    <location>
        <begin position="45"/>
        <end position="69"/>
    </location>
</feature>
<dbReference type="NCBIfam" id="TIGR00628">
    <property type="entry name" value="ung"/>
    <property type="match status" value="1"/>
</dbReference>
<dbReference type="GO" id="GO:0005739">
    <property type="term" value="C:mitochondrion"/>
    <property type="evidence" value="ECO:0007669"/>
    <property type="project" value="UniProtKB-SubCell"/>
</dbReference>
<dbReference type="PANTHER" id="PTHR11264">
    <property type="entry name" value="URACIL-DNA GLYCOSYLASE"/>
    <property type="match status" value="1"/>
</dbReference>
<feature type="region of interest" description="Disordered" evidence="10">
    <location>
        <begin position="1"/>
        <end position="71"/>
    </location>
</feature>
<comment type="subcellular location">
    <subcellularLocation>
        <location evidence="7">Mitochondrion</location>
    </subcellularLocation>
    <subcellularLocation>
        <location evidence="7">Nucleus</location>
    </subcellularLocation>
</comment>
<keyword evidence="7" id="KW-0496">Mitochondrion</keyword>
<proteinExistence type="inferred from homology"/>
<evidence type="ECO:0000256" key="4">
    <source>
        <dbReference type="ARBA" id="ARBA00022763"/>
    </source>
</evidence>
<evidence type="ECO:0000256" key="7">
    <source>
        <dbReference type="HAMAP-Rule" id="MF_03166"/>
    </source>
</evidence>
<evidence type="ECO:0000256" key="6">
    <source>
        <dbReference type="ARBA" id="ARBA00023204"/>
    </source>
</evidence>
<dbReference type="PANTHER" id="PTHR11264:SF7">
    <property type="entry name" value="URACIL-DNA GLYCOSYLASE"/>
    <property type="match status" value="1"/>
</dbReference>
<keyword evidence="5 7" id="KW-0378">Hydrolase</keyword>
<dbReference type="InterPro" id="IPR036895">
    <property type="entry name" value="Uracil-DNA_glycosylase-like_sf"/>
</dbReference>
<evidence type="ECO:0000256" key="9">
    <source>
        <dbReference type="RuleBase" id="RU003780"/>
    </source>
</evidence>
<keyword evidence="14" id="KW-1185">Reference proteome</keyword>
<evidence type="ECO:0000256" key="1">
    <source>
        <dbReference type="ARBA" id="ARBA00001400"/>
    </source>
</evidence>
<dbReference type="EC" id="3.2.2.27" evidence="3 7"/>
<dbReference type="PROSITE" id="PS00130">
    <property type="entry name" value="U_DNA_GLYCOSYLASE"/>
    <property type="match status" value="1"/>
</dbReference>
<dbReference type="GO" id="GO:0097510">
    <property type="term" value="P:base-excision repair, AP site formation via deaminated base removal"/>
    <property type="evidence" value="ECO:0007669"/>
    <property type="project" value="TreeGrafter"/>
</dbReference>
<gene>
    <name evidence="12" type="ORF">DPMN_058680</name>
    <name evidence="13" type="ORF">DPMN_058713</name>
</gene>
<evidence type="ECO:0000313" key="12">
    <source>
        <dbReference type="EMBL" id="KAH3715964.1"/>
    </source>
</evidence>
<dbReference type="Pfam" id="PF03167">
    <property type="entry name" value="UDG"/>
    <property type="match status" value="1"/>
</dbReference>
<dbReference type="InterPro" id="IPR018085">
    <property type="entry name" value="Ura-DNA_Glyclase_AS"/>
</dbReference>
<evidence type="ECO:0000313" key="14">
    <source>
        <dbReference type="Proteomes" id="UP000828390"/>
    </source>
</evidence>
<evidence type="ECO:0000256" key="2">
    <source>
        <dbReference type="ARBA" id="ARBA00008184"/>
    </source>
</evidence>
<evidence type="ECO:0000256" key="5">
    <source>
        <dbReference type="ARBA" id="ARBA00022801"/>
    </source>
</evidence>
<protein>
    <recommendedName>
        <fullName evidence="3 7">Uracil-DNA glycosylase</fullName>
        <shortName evidence="7">UDG</shortName>
        <ecNumber evidence="3 7">3.2.2.27</ecNumber>
    </recommendedName>
</protein>
<dbReference type="OrthoDB" id="10031947at2759"/>
<evidence type="ECO:0000313" key="13">
    <source>
        <dbReference type="EMBL" id="KAH3715997.1"/>
    </source>
</evidence>
<sequence length="353" mass="39688">MPPKRKSSAANANTSKKHKVELQITPSVEKRKEAKNQKQAKRTAKTPDEFKEGRETAKKLDHTEGKFKTQNETQVKLGKQLKTNIKTQVKLKAEVKTSGKVKAADKSSKEKPDKIQITGLKTNTCPVLGDLFVDQEWKAALGAEFQQDYFKEIEANLQQEYSKGKQIFPPREQIFNAFNLTPLSEVKVLILGQDPYHDDNQAMGLSFSVPRGEKIPPSLKNIYKELERDPKIVGFTQPDHGCLLDWAKRGVLLLNATLTVEAHLPNSHAKLGWQTFTDNVIKTVSDRCLHVVFILWGNFAHKKDKLIDGTKHAIIKTAHPSPLSFNKFNACNCFSDCNSALQVFGLSPIDWSL</sequence>
<evidence type="ECO:0000256" key="8">
    <source>
        <dbReference type="PROSITE-ProRule" id="PRU10072"/>
    </source>
</evidence>
<dbReference type="NCBIfam" id="NF003592">
    <property type="entry name" value="PRK05254.1-5"/>
    <property type="match status" value="1"/>
</dbReference>